<protein>
    <submittedName>
        <fullName evidence="2">MBL fold metallo-hydrolase</fullName>
    </submittedName>
</protein>
<keyword evidence="3" id="KW-1185">Reference proteome</keyword>
<accession>A0ABN1ZWM0</accession>
<dbReference type="EMBL" id="BAAAOR010000007">
    <property type="protein sequence ID" value="GAA1505882.1"/>
    <property type="molecule type" value="Genomic_DNA"/>
</dbReference>
<dbReference type="Pfam" id="PF00753">
    <property type="entry name" value="Lactamase_B"/>
    <property type="match status" value="1"/>
</dbReference>
<dbReference type="PANTHER" id="PTHR23131">
    <property type="entry name" value="ENDORIBONUCLEASE LACTB2"/>
    <property type="match status" value="1"/>
</dbReference>
<comment type="caution">
    <text evidence="2">The sequence shown here is derived from an EMBL/GenBank/DDBJ whole genome shotgun (WGS) entry which is preliminary data.</text>
</comment>
<dbReference type="SUPFAM" id="SSF56281">
    <property type="entry name" value="Metallo-hydrolase/oxidoreductase"/>
    <property type="match status" value="1"/>
</dbReference>
<dbReference type="RefSeq" id="WP_141005189.1">
    <property type="nucleotide sequence ID" value="NZ_BAAAOR010000007.1"/>
</dbReference>
<dbReference type="Gene3D" id="1.10.10.10">
    <property type="entry name" value="Winged helix-like DNA-binding domain superfamily/Winged helix DNA-binding domain"/>
    <property type="match status" value="1"/>
</dbReference>
<evidence type="ECO:0000313" key="2">
    <source>
        <dbReference type="EMBL" id="GAA1505882.1"/>
    </source>
</evidence>
<organism evidence="2 3">
    <name type="scientific">Nocardioides humi</name>
    <dbReference type="NCBI Taxonomy" id="449461"/>
    <lineage>
        <taxon>Bacteria</taxon>
        <taxon>Bacillati</taxon>
        <taxon>Actinomycetota</taxon>
        <taxon>Actinomycetes</taxon>
        <taxon>Propionibacteriales</taxon>
        <taxon>Nocardioidaceae</taxon>
        <taxon>Nocardioides</taxon>
    </lineage>
</organism>
<dbReference type="InterPro" id="IPR050662">
    <property type="entry name" value="Sec-metab_biosynth-thioest"/>
</dbReference>
<proteinExistence type="predicted"/>
<evidence type="ECO:0000313" key="3">
    <source>
        <dbReference type="Proteomes" id="UP001500842"/>
    </source>
</evidence>
<feature type="domain" description="Metallo-beta-lactamase" evidence="1">
    <location>
        <begin position="33"/>
        <end position="242"/>
    </location>
</feature>
<dbReference type="InterPro" id="IPR036866">
    <property type="entry name" value="RibonucZ/Hydroxyglut_hydro"/>
</dbReference>
<dbReference type="SMART" id="SM00849">
    <property type="entry name" value="Lactamase_B"/>
    <property type="match status" value="1"/>
</dbReference>
<dbReference type="InterPro" id="IPR036388">
    <property type="entry name" value="WH-like_DNA-bd_sf"/>
</dbReference>
<dbReference type="PANTHER" id="PTHR23131:SF4">
    <property type="entry name" value="METALLO-BETA-LACTAMASE SUPERFAMILY POTEIN"/>
    <property type="match status" value="1"/>
</dbReference>
<evidence type="ECO:0000259" key="1">
    <source>
        <dbReference type="SMART" id="SM00849"/>
    </source>
</evidence>
<dbReference type="InterPro" id="IPR001279">
    <property type="entry name" value="Metallo-B-lactamas"/>
</dbReference>
<reference evidence="2 3" key="1">
    <citation type="journal article" date="2019" name="Int. J. Syst. Evol. Microbiol.">
        <title>The Global Catalogue of Microorganisms (GCM) 10K type strain sequencing project: providing services to taxonomists for standard genome sequencing and annotation.</title>
        <authorList>
            <consortium name="The Broad Institute Genomics Platform"/>
            <consortium name="The Broad Institute Genome Sequencing Center for Infectious Disease"/>
            <person name="Wu L."/>
            <person name="Ma J."/>
        </authorList>
    </citation>
    <scope>NUCLEOTIDE SEQUENCE [LARGE SCALE GENOMIC DNA]</scope>
    <source>
        <strain evidence="2 3">JCM 14942</strain>
    </source>
</reference>
<dbReference type="Proteomes" id="UP001500842">
    <property type="component" value="Unassembled WGS sequence"/>
</dbReference>
<gene>
    <name evidence="2" type="ORF">GCM10009788_06980</name>
</gene>
<sequence length="342" mass="37206">MRDVKEWHESGIEPIAEGVFRITLPLPHDSLRAVNVYALIDEQGIVLIDAGWAIREAQDALERSLGDVGHSLSDVTRILVTHVHRDHLSLALTLRRLYGAQIALGIGEQPSLEELRAGRHDGPFRLLGRWGAAELAAEMQPGLGRGPEAESYDPPDLWIDGPATLTVAGRRLLAMPTPGHTNGHVVFADLAEGLLFAGDHVLPRITPSIGYEPVRQRQPLMAYLASLQQVLDLPDLRLLPAHGPVAASSHRRAAELVAHHEHRLLETLAAMGDGRSTVLQVASRLGWTKSDRDFGDLDLLNRALAVSETAAHLDLLVARGLLDQRTVDGVDQYGDPAAIPRS</sequence>
<name>A0ABN1ZWM0_9ACTN</name>
<dbReference type="Gene3D" id="3.60.15.10">
    <property type="entry name" value="Ribonuclease Z/Hydroxyacylglutathione hydrolase-like"/>
    <property type="match status" value="1"/>
</dbReference>